<name>A0ABU7T649_9HYPH</name>
<comment type="caution">
    <text evidence="4">The sequence shown here is derived from an EMBL/GenBank/DDBJ whole genome shotgun (WGS) entry which is preliminary data.</text>
</comment>
<dbReference type="Gene3D" id="3.30.70.3420">
    <property type="match status" value="1"/>
</dbReference>
<proteinExistence type="predicted"/>
<evidence type="ECO:0000313" key="4">
    <source>
        <dbReference type="EMBL" id="MEE7456037.1"/>
    </source>
</evidence>
<keyword evidence="2" id="KW-0479">Metal-binding</keyword>
<dbReference type="SUPFAM" id="SSF54909">
    <property type="entry name" value="Dimeric alpha+beta barrel"/>
    <property type="match status" value="1"/>
</dbReference>
<keyword evidence="1" id="KW-0349">Heme</keyword>
<dbReference type="InterPro" id="IPR011008">
    <property type="entry name" value="Dimeric_a/b-barrel"/>
</dbReference>
<sequence length="190" mass="21803">MPSVVEFTGADSGPWRVTRVEASRGAGLPEATHVSVALTSNDTELSSLTSTDATWRLRGIISNLRYTTRDEVTTLRSLQASLDRPSATSAALIPIRKTQRWWDLAQDERREIFEEDSHHTKIGIRYLPAIARRLHHSRDLGGPFDFLTWFEFAPEHEAEFEALLRDLRATREWTFIEREVDIRLSRNTLD</sequence>
<dbReference type="Pfam" id="PF06778">
    <property type="entry name" value="Chlor_dismutase"/>
    <property type="match status" value="1"/>
</dbReference>
<dbReference type="EMBL" id="MLBY01000003">
    <property type="protein sequence ID" value="MEE7456037.1"/>
    <property type="molecule type" value="Genomic_DNA"/>
</dbReference>
<evidence type="ECO:0000256" key="3">
    <source>
        <dbReference type="ARBA" id="ARBA00023004"/>
    </source>
</evidence>
<protein>
    <submittedName>
        <fullName evidence="4">Chlorite dismutase</fullName>
    </submittedName>
</protein>
<gene>
    <name evidence="4" type="ORF">MRSR164_04215</name>
</gene>
<organism evidence="4 5">
    <name type="scientific">Methylobacterium radiotolerans</name>
    <dbReference type="NCBI Taxonomy" id="31998"/>
    <lineage>
        <taxon>Bacteria</taxon>
        <taxon>Pseudomonadati</taxon>
        <taxon>Pseudomonadota</taxon>
        <taxon>Alphaproteobacteria</taxon>
        <taxon>Hyphomicrobiales</taxon>
        <taxon>Methylobacteriaceae</taxon>
        <taxon>Methylobacterium</taxon>
    </lineage>
</organism>
<dbReference type="Proteomes" id="UP001349262">
    <property type="component" value="Unassembled WGS sequence"/>
</dbReference>
<evidence type="ECO:0000256" key="1">
    <source>
        <dbReference type="ARBA" id="ARBA00022617"/>
    </source>
</evidence>
<dbReference type="InterPro" id="IPR010644">
    <property type="entry name" value="ChdC/CLD"/>
</dbReference>
<evidence type="ECO:0000256" key="2">
    <source>
        <dbReference type="ARBA" id="ARBA00022723"/>
    </source>
</evidence>
<keyword evidence="3" id="KW-0408">Iron</keyword>
<accession>A0ABU7T649</accession>
<keyword evidence="5" id="KW-1185">Reference proteome</keyword>
<evidence type="ECO:0000313" key="5">
    <source>
        <dbReference type="Proteomes" id="UP001349262"/>
    </source>
</evidence>
<reference evidence="4 5" key="1">
    <citation type="journal article" date="2012" name="Genet. Mol. Biol.">
        <title>Analysis of 16S rRNA and mxaF genes revealing insights into Methylobacterium niche-specific plant association.</title>
        <authorList>
            <person name="Dourado M.N."/>
            <person name="Andreote F.D."/>
            <person name="Dini-Andreote F."/>
            <person name="Conti R."/>
            <person name="Araujo J.M."/>
            <person name="Araujo W.L."/>
        </authorList>
    </citation>
    <scope>NUCLEOTIDE SEQUENCE [LARGE SCALE GENOMIC DNA]</scope>
    <source>
        <strain evidence="4 5">SR1.6/4</strain>
    </source>
</reference>